<gene>
    <name evidence="1" type="ORF">UFOVP1367_38</name>
</gene>
<keyword evidence="2" id="KW-1185">Reference proteome</keyword>
<reference evidence="1" key="1">
    <citation type="submission" date="2020-05" db="EMBL/GenBank/DDBJ databases">
        <authorList>
            <person name="Chiriac C."/>
            <person name="Salcher M."/>
            <person name="Ghai R."/>
            <person name="Kavagutti S V."/>
        </authorList>
    </citation>
    <scope>NUCLEOTIDE SEQUENCE [LARGE SCALE GENOMIC DNA]</scope>
</reference>
<accession>A0A6J5S530</accession>
<protein>
    <submittedName>
        <fullName evidence="1">Uncharacterized protein</fullName>
    </submittedName>
</protein>
<sequence length="68" mass="8002">MSYTDKIKIYAAKSGEFIEKIYSIEEEQALAKQLGITLDDYPHIPRPVFKKQQNKLLIFISFIYSIFK</sequence>
<dbReference type="EMBL" id="LR797314">
    <property type="protein sequence ID" value="CAB4202785.1"/>
    <property type="molecule type" value="Genomic_DNA"/>
</dbReference>
<proteinExistence type="predicted"/>
<evidence type="ECO:0000313" key="2">
    <source>
        <dbReference type="Proteomes" id="UP001641549"/>
    </source>
</evidence>
<dbReference type="Proteomes" id="UP001641549">
    <property type="component" value="Chromosome UFOv-RH-23may17-C8087"/>
</dbReference>
<organism evidence="1 2">
    <name type="scientific">uncultured Caudovirales phage</name>
    <dbReference type="NCBI Taxonomy" id="2100421"/>
    <lineage>
        <taxon>Viruses</taxon>
        <taxon>Duplodnaviria</taxon>
        <taxon>Heunggongvirae</taxon>
        <taxon>Uroviricota</taxon>
        <taxon>Caudoviricetes</taxon>
        <taxon>Peduoviridae</taxon>
        <taxon>Maltschvirus</taxon>
        <taxon>Maltschvirus maltsch</taxon>
    </lineage>
</organism>
<name>A0A6J5S530_9CAUD</name>
<evidence type="ECO:0000313" key="1">
    <source>
        <dbReference type="EMBL" id="CAB4202785.1"/>
    </source>
</evidence>